<evidence type="ECO:0008006" key="4">
    <source>
        <dbReference type="Google" id="ProtNLM"/>
    </source>
</evidence>
<evidence type="ECO:0000313" key="2">
    <source>
        <dbReference type="EMBL" id="MBZ5753261.1"/>
    </source>
</evidence>
<keyword evidence="1" id="KW-0175">Coiled coil</keyword>
<keyword evidence="3" id="KW-1185">Reference proteome</keyword>
<dbReference type="InterPro" id="IPR011728">
    <property type="entry name" value="PhaP_Bmeg"/>
</dbReference>
<gene>
    <name evidence="2" type="ORF">K9V48_24310</name>
</gene>
<sequence length="169" mass="19839">MAKSTEVANLSEPLLNAWAEGLDSVCTTQKELEDQFLQALENQKGLWGKFNNDNSWIEEEQKKLFEDFRKSTKLNLQSVFGQSASNVFDQFISHIDVVSNRLQELTLKPYKESLSLFSQPQEQFIQSVQNSFEQQQKIREEFKNQIKSTQQMYFNFYEENMKIALSLFK</sequence>
<feature type="coiled-coil region" evidence="1">
    <location>
        <begin position="125"/>
        <end position="152"/>
    </location>
</feature>
<protein>
    <recommendedName>
        <fullName evidence="4">Polyhydroxyalkanoic acid inclusion protein PhaP</fullName>
    </recommendedName>
</protein>
<comment type="caution">
    <text evidence="2">The sequence shown here is derived from an EMBL/GenBank/DDBJ whole genome shotgun (WGS) entry which is preliminary data.</text>
</comment>
<dbReference type="Pfam" id="PF09602">
    <property type="entry name" value="PhaP_Bmeg"/>
    <property type="match status" value="1"/>
</dbReference>
<dbReference type="Proteomes" id="UP001165287">
    <property type="component" value="Unassembled WGS sequence"/>
</dbReference>
<organism evidence="2 3">
    <name type="scientific">Metabacillus rhizolycopersici</name>
    <dbReference type="NCBI Taxonomy" id="2875709"/>
    <lineage>
        <taxon>Bacteria</taxon>
        <taxon>Bacillati</taxon>
        <taxon>Bacillota</taxon>
        <taxon>Bacilli</taxon>
        <taxon>Bacillales</taxon>
        <taxon>Bacillaceae</taxon>
        <taxon>Metabacillus</taxon>
    </lineage>
</organism>
<evidence type="ECO:0000313" key="3">
    <source>
        <dbReference type="Proteomes" id="UP001165287"/>
    </source>
</evidence>
<reference evidence="2" key="1">
    <citation type="submission" date="2024-05" db="EMBL/GenBank/DDBJ databases">
        <title>Metabacillus sp. nov., isolated from the rhizosphere soil of tomato plants.</title>
        <authorList>
            <person name="Ma R."/>
        </authorList>
    </citation>
    <scope>NUCLEOTIDE SEQUENCE</scope>
    <source>
        <strain evidence="2">DBTR6</strain>
    </source>
</reference>
<proteinExistence type="predicted"/>
<accession>A0ABS7UY66</accession>
<evidence type="ECO:0000256" key="1">
    <source>
        <dbReference type="SAM" id="Coils"/>
    </source>
</evidence>
<dbReference type="RefSeq" id="WP_224141691.1">
    <property type="nucleotide sequence ID" value="NZ_JAIQUM010000096.1"/>
</dbReference>
<dbReference type="EMBL" id="JAIQUM010000096">
    <property type="protein sequence ID" value="MBZ5753261.1"/>
    <property type="molecule type" value="Genomic_DNA"/>
</dbReference>
<name>A0ABS7UY66_9BACI</name>